<accession>A0AAX4PMI3</accession>
<dbReference type="FunFam" id="3.30.360.10:FF:000018">
    <property type="entry name" value="Glucose-6-phosphate 1-dehydrogenase"/>
    <property type="match status" value="1"/>
</dbReference>
<dbReference type="PANTHER" id="PTHR23429">
    <property type="entry name" value="GLUCOSE-6-PHOSPHATE 1-DEHYDROGENASE G6PD"/>
    <property type="match status" value="1"/>
</dbReference>
<dbReference type="InterPro" id="IPR019796">
    <property type="entry name" value="G6P_DH_AS"/>
</dbReference>
<evidence type="ECO:0000259" key="9">
    <source>
        <dbReference type="Pfam" id="PF00479"/>
    </source>
</evidence>
<dbReference type="EC" id="1.1.1.49" evidence="8"/>
<evidence type="ECO:0000313" key="12">
    <source>
        <dbReference type="Proteomes" id="UP001472866"/>
    </source>
</evidence>
<evidence type="ECO:0000256" key="4">
    <source>
        <dbReference type="ARBA" id="ARBA00022857"/>
    </source>
</evidence>
<dbReference type="Pfam" id="PF02781">
    <property type="entry name" value="G6PD_C"/>
    <property type="match status" value="1"/>
</dbReference>
<comment type="similarity">
    <text evidence="2 8">Belongs to the glucose-6-phosphate dehydrogenase family.</text>
</comment>
<keyword evidence="5 8" id="KW-0560">Oxidoreductase</keyword>
<comment type="function">
    <text evidence="8">Catalyzes the rate-limiting step of the oxidative pentose-phosphate pathway, which represents a route for the dissimilation of carbohydrates besides glycolysis.</text>
</comment>
<organism evidence="11 12">
    <name type="scientific">Chloropicon roscoffensis</name>
    <dbReference type="NCBI Taxonomy" id="1461544"/>
    <lineage>
        <taxon>Eukaryota</taxon>
        <taxon>Viridiplantae</taxon>
        <taxon>Chlorophyta</taxon>
        <taxon>Chloropicophyceae</taxon>
        <taxon>Chloropicales</taxon>
        <taxon>Chloropicaceae</taxon>
        <taxon>Chloropicon</taxon>
    </lineage>
</organism>
<evidence type="ECO:0000256" key="8">
    <source>
        <dbReference type="RuleBase" id="RU362120"/>
    </source>
</evidence>
<feature type="domain" description="Glucose-6-phosphate dehydrogenase C-terminal" evidence="10">
    <location>
        <begin position="209"/>
        <end position="502"/>
    </location>
</feature>
<dbReference type="GO" id="GO:0005829">
    <property type="term" value="C:cytosol"/>
    <property type="evidence" value="ECO:0007669"/>
    <property type="project" value="TreeGrafter"/>
</dbReference>
<dbReference type="Gene3D" id="3.40.50.720">
    <property type="entry name" value="NAD(P)-binding Rossmann-like Domain"/>
    <property type="match status" value="1"/>
</dbReference>
<dbReference type="GO" id="GO:0009051">
    <property type="term" value="P:pentose-phosphate shunt, oxidative branch"/>
    <property type="evidence" value="ECO:0007669"/>
    <property type="project" value="TreeGrafter"/>
</dbReference>
<dbReference type="SUPFAM" id="SSF55347">
    <property type="entry name" value="Glyceraldehyde-3-phosphate dehydrogenase-like, C-terminal domain"/>
    <property type="match status" value="1"/>
</dbReference>
<dbReference type="InterPro" id="IPR036291">
    <property type="entry name" value="NAD(P)-bd_dom_sf"/>
</dbReference>
<dbReference type="AlphaFoldDB" id="A0AAX4PMI3"/>
<evidence type="ECO:0000256" key="6">
    <source>
        <dbReference type="ARBA" id="ARBA00023277"/>
    </source>
</evidence>
<keyword evidence="6 8" id="KW-0119">Carbohydrate metabolism</keyword>
<gene>
    <name evidence="11" type="ORF">HKI87_18g87060</name>
</gene>
<keyword evidence="12" id="KW-1185">Reference proteome</keyword>
<name>A0AAX4PMI3_9CHLO</name>
<dbReference type="PANTHER" id="PTHR23429:SF0">
    <property type="entry name" value="GLUCOSE-6-PHOSPHATE 1-DEHYDROGENASE"/>
    <property type="match status" value="1"/>
</dbReference>
<evidence type="ECO:0000256" key="2">
    <source>
        <dbReference type="ARBA" id="ARBA00009975"/>
    </source>
</evidence>
<keyword evidence="3 8" id="KW-0313">Glucose metabolism</keyword>
<dbReference type="Gene3D" id="3.30.360.10">
    <property type="entry name" value="Dihydrodipicolinate Reductase, domain 2"/>
    <property type="match status" value="1"/>
</dbReference>
<dbReference type="HAMAP" id="MF_00966">
    <property type="entry name" value="G6PD"/>
    <property type="match status" value="1"/>
</dbReference>
<protein>
    <recommendedName>
        <fullName evidence="8">Glucose-6-phosphate 1-dehydrogenase</fullName>
        <ecNumber evidence="8">1.1.1.49</ecNumber>
    </recommendedName>
</protein>
<comment type="pathway">
    <text evidence="1 8">Carbohydrate degradation; pentose phosphate pathway; D-ribulose 5-phosphate from D-glucose 6-phosphate (oxidative stage): step 1/3.</text>
</comment>
<reference evidence="11 12" key="1">
    <citation type="submission" date="2024-03" db="EMBL/GenBank/DDBJ databases">
        <title>Complete genome sequence of the green alga Chloropicon roscoffensis RCC1871.</title>
        <authorList>
            <person name="Lemieux C."/>
            <person name="Pombert J.-F."/>
            <person name="Otis C."/>
            <person name="Turmel M."/>
        </authorList>
    </citation>
    <scope>NUCLEOTIDE SEQUENCE [LARGE SCALE GENOMIC DNA]</scope>
    <source>
        <strain evidence="11 12">RCC1871</strain>
    </source>
</reference>
<dbReference type="InterPro" id="IPR022675">
    <property type="entry name" value="G6P_DH_C"/>
</dbReference>
<keyword evidence="4 8" id="KW-0521">NADP</keyword>
<dbReference type="PRINTS" id="PR00079">
    <property type="entry name" value="G6PDHDRGNASE"/>
</dbReference>
<dbReference type="SUPFAM" id="SSF51735">
    <property type="entry name" value="NAD(P)-binding Rossmann-fold domains"/>
    <property type="match status" value="1"/>
</dbReference>
<dbReference type="GO" id="GO:0004345">
    <property type="term" value="F:glucose-6-phosphate dehydrogenase activity"/>
    <property type="evidence" value="ECO:0007669"/>
    <property type="project" value="UniProtKB-EC"/>
</dbReference>
<dbReference type="EMBL" id="CP151518">
    <property type="protein sequence ID" value="WZN67134.1"/>
    <property type="molecule type" value="Genomic_DNA"/>
</dbReference>
<dbReference type="Proteomes" id="UP001472866">
    <property type="component" value="Chromosome 18"/>
</dbReference>
<dbReference type="NCBIfam" id="TIGR00871">
    <property type="entry name" value="zwf"/>
    <property type="match status" value="1"/>
</dbReference>
<dbReference type="PROSITE" id="PS00069">
    <property type="entry name" value="G6P_DEHYDROGENASE"/>
    <property type="match status" value="1"/>
</dbReference>
<evidence type="ECO:0000256" key="7">
    <source>
        <dbReference type="ARBA" id="ARBA00048749"/>
    </source>
</evidence>
<dbReference type="GO" id="GO:0006006">
    <property type="term" value="P:glucose metabolic process"/>
    <property type="evidence" value="ECO:0007669"/>
    <property type="project" value="UniProtKB-KW"/>
</dbReference>
<feature type="domain" description="Glucose-6-phosphate dehydrogenase NAD-binding" evidence="9">
    <location>
        <begin position="28"/>
        <end position="206"/>
    </location>
</feature>
<proteinExistence type="inferred from homology"/>
<dbReference type="InterPro" id="IPR022674">
    <property type="entry name" value="G6P_DH_NAD-bd"/>
</dbReference>
<dbReference type="InterPro" id="IPR001282">
    <property type="entry name" value="G6P_DH"/>
</dbReference>
<dbReference type="GO" id="GO:0050661">
    <property type="term" value="F:NADP binding"/>
    <property type="evidence" value="ECO:0007669"/>
    <property type="project" value="InterPro"/>
</dbReference>
<evidence type="ECO:0000259" key="10">
    <source>
        <dbReference type="Pfam" id="PF02781"/>
    </source>
</evidence>
<evidence type="ECO:0000256" key="5">
    <source>
        <dbReference type="ARBA" id="ARBA00023002"/>
    </source>
</evidence>
<dbReference type="PIRSF" id="PIRSF000110">
    <property type="entry name" value="G6PD"/>
    <property type="match status" value="1"/>
</dbReference>
<evidence type="ECO:0000256" key="3">
    <source>
        <dbReference type="ARBA" id="ARBA00022526"/>
    </source>
</evidence>
<evidence type="ECO:0000256" key="1">
    <source>
        <dbReference type="ARBA" id="ARBA00004937"/>
    </source>
</evidence>
<comment type="catalytic activity">
    <reaction evidence="7 8">
        <text>D-glucose 6-phosphate + NADP(+) = 6-phospho-D-glucono-1,5-lactone + NADPH + H(+)</text>
        <dbReference type="Rhea" id="RHEA:15841"/>
        <dbReference type="ChEBI" id="CHEBI:15378"/>
        <dbReference type="ChEBI" id="CHEBI:57783"/>
        <dbReference type="ChEBI" id="CHEBI:57955"/>
        <dbReference type="ChEBI" id="CHEBI:58349"/>
        <dbReference type="ChEBI" id="CHEBI:61548"/>
        <dbReference type="EC" id="1.1.1.49"/>
    </reaction>
</comment>
<sequence length="532" mass="60248">MNRSAPPLGVKIPNSALEFTDDASLVIVILGASGDLAKRKTYPALCTLHAKKFLPQNCKILGYARSELTNESHKGMIKPYLKGTEEEIDAFLEITEYVPGQYCLAGQGPSVFKSLCDKIEAHEDGRTRCNRMFYLALPPSIYPEVCANIKHELPTNNSGWTRIVLEKPFGRDLASSEELNRHICALYREDQLYRIDHYLGKELVQNLVVMRFANRFFSPIWNRDNVSNIQIIFKEKIGCEGRGGYFDKYGIVRDIIQNHLIQVMALVAMERPCTLSADDIRDEKLKVLRCTKPLASDNIVIGQYGRGVDADGNLRQGYREDETVPSDSNCPTFAMCVLYVNNERWNGVPFILKAGKALNESKVEIRVQLRDVPGDLFLQKAAPKGTQTRNELVVRLQPDPSIYMKMTVKEPGLETTITQSEMELLYTDKYVNAVIPEAYERLILDCIYGDQQHFVRRDELQAAWSIFTPVLHFIDAGGMVPEEYAFGSRGPLEADELRKRVGHVTNIIQRDITWDDTPSHTPRFTTHAPLSP</sequence>
<dbReference type="Pfam" id="PF00479">
    <property type="entry name" value="G6PD_N"/>
    <property type="match status" value="1"/>
</dbReference>
<evidence type="ECO:0000313" key="11">
    <source>
        <dbReference type="EMBL" id="WZN67134.1"/>
    </source>
</evidence>